<dbReference type="GO" id="GO:0008483">
    <property type="term" value="F:transaminase activity"/>
    <property type="evidence" value="ECO:0007669"/>
    <property type="project" value="UniProtKB-KW"/>
</dbReference>
<dbReference type="InterPro" id="IPR043131">
    <property type="entry name" value="BCAT-like_N"/>
</dbReference>
<organism evidence="1 2">
    <name type="scientific">Bibersteinia trehalosi Y31</name>
    <dbReference type="NCBI Taxonomy" id="1261658"/>
    <lineage>
        <taxon>Bacteria</taxon>
        <taxon>Pseudomonadati</taxon>
        <taxon>Pseudomonadota</taxon>
        <taxon>Gammaproteobacteria</taxon>
        <taxon>Pasteurellales</taxon>
        <taxon>Pasteurellaceae</taxon>
        <taxon>Bibersteinia</taxon>
    </lineage>
</organism>
<keyword evidence="1" id="KW-0808">Transferase</keyword>
<name>A0A179CWW3_BIBTR</name>
<keyword evidence="1" id="KW-0032">Aminotransferase</keyword>
<proteinExistence type="predicted"/>
<evidence type="ECO:0000313" key="2">
    <source>
        <dbReference type="Proteomes" id="UP000078358"/>
    </source>
</evidence>
<protein>
    <submittedName>
        <fullName evidence="1">Branched-chain amino acid aminotransferase/4-amino-4-deoxychorismate lyase</fullName>
    </submittedName>
</protein>
<evidence type="ECO:0000313" key="1">
    <source>
        <dbReference type="EMBL" id="OAQ14395.1"/>
    </source>
</evidence>
<dbReference type="InterPro" id="IPR036038">
    <property type="entry name" value="Aminotransferase-like"/>
</dbReference>
<dbReference type="InterPro" id="IPR043132">
    <property type="entry name" value="BCAT-like_C"/>
</dbReference>
<accession>A0A179CWW3</accession>
<dbReference type="Gene3D" id="3.20.10.10">
    <property type="entry name" value="D-amino Acid Aminotransferase, subunit A, domain 2"/>
    <property type="match status" value="1"/>
</dbReference>
<gene>
    <name evidence="1" type="ORF">F480_08510</name>
</gene>
<dbReference type="Proteomes" id="UP000078358">
    <property type="component" value="Unassembled WGS sequence"/>
</dbReference>
<dbReference type="EMBL" id="JACI01000002">
    <property type="protein sequence ID" value="OAQ14395.1"/>
    <property type="molecule type" value="Genomic_DNA"/>
</dbReference>
<dbReference type="PATRIC" id="fig|1261658.3.peg.1698"/>
<reference evidence="1 2" key="1">
    <citation type="submission" date="2014-01" db="EMBL/GenBank/DDBJ databases">
        <authorList>
            <person name="Zuccon D."/>
        </authorList>
    </citation>
    <scope>NUCLEOTIDE SEQUENCE [LARGE SCALE GENOMIC DNA]</scope>
    <source>
        <strain evidence="1 2">Y31</strain>
    </source>
</reference>
<dbReference type="AlphaFoldDB" id="A0A179CWW3"/>
<comment type="caution">
    <text evidence="1">The sequence shown here is derived from an EMBL/GenBank/DDBJ whole genome shotgun (WGS) entry which is preliminary data.</text>
</comment>
<keyword evidence="1" id="KW-0456">Lyase</keyword>
<dbReference type="RefSeq" id="WP_064318758.1">
    <property type="nucleotide sequence ID" value="NZ_JACI01000002.1"/>
</dbReference>
<dbReference type="SUPFAM" id="SSF56752">
    <property type="entry name" value="D-aminoacid aminotransferase-like PLP-dependent enzymes"/>
    <property type="match status" value="1"/>
</dbReference>
<dbReference type="Gene3D" id="3.30.470.10">
    <property type="match status" value="1"/>
</dbReference>
<dbReference type="GO" id="GO:0016829">
    <property type="term" value="F:lyase activity"/>
    <property type="evidence" value="ECO:0007669"/>
    <property type="project" value="UniProtKB-KW"/>
</dbReference>
<sequence length="200" mass="23403">MSQFPLFETIAIKDGIAQNIAYHQARYEKSCFGYFNETPLFELSKILTIPQEYKQGLYRCKIAYNQHDYEIQYFPYQAKELHYFDVVYSDNLDYQFKYSNRSIFQTFPINQHSEVIIINNGKVSDCTIGNLLFSKQGKWYSSKDYLLKGTQLSRLLDENQVELLDIPVESLGNFEQIMLINALNPFDLARALPIQAVRFA</sequence>